<dbReference type="AlphaFoldDB" id="A0A267MED1"/>
<evidence type="ECO:0000313" key="4">
    <source>
        <dbReference type="Proteomes" id="UP000216024"/>
    </source>
</evidence>
<dbReference type="Gene3D" id="2.150.10.10">
    <property type="entry name" value="Serralysin-like metalloprotease, C-terminal"/>
    <property type="match status" value="1"/>
</dbReference>
<reference evidence="3 4" key="1">
    <citation type="submission" date="2017-06" db="EMBL/GenBank/DDBJ databases">
        <title>Draft genome sequence of anaerobic fermentative bacterium Anaeromicrobium sediminis DY2726D isolated from West Pacific Ocean sediments.</title>
        <authorList>
            <person name="Zeng X."/>
        </authorList>
    </citation>
    <scope>NUCLEOTIDE SEQUENCE [LARGE SCALE GENOMIC DNA]</scope>
    <source>
        <strain evidence="3 4">DY2726D</strain>
    </source>
</reference>
<evidence type="ECO:0000256" key="1">
    <source>
        <dbReference type="SAM" id="MobiDB-lite"/>
    </source>
</evidence>
<organism evidence="3 4">
    <name type="scientific">Anaeromicrobium sediminis</name>
    <dbReference type="NCBI Taxonomy" id="1478221"/>
    <lineage>
        <taxon>Bacteria</taxon>
        <taxon>Bacillati</taxon>
        <taxon>Bacillota</taxon>
        <taxon>Clostridia</taxon>
        <taxon>Peptostreptococcales</taxon>
        <taxon>Thermotaleaceae</taxon>
        <taxon>Anaeromicrobium</taxon>
    </lineage>
</organism>
<feature type="non-terminal residue" evidence="3">
    <location>
        <position position="1"/>
    </location>
</feature>
<name>A0A267MED1_9FIRM</name>
<dbReference type="RefSeq" id="WP_207652922.1">
    <property type="nucleotide sequence ID" value="NZ_NIBG01000021.1"/>
</dbReference>
<feature type="domain" description="Peptidase G2 IMC autoproteolytic cleavage" evidence="2">
    <location>
        <begin position="96"/>
        <end position="274"/>
    </location>
</feature>
<protein>
    <recommendedName>
        <fullName evidence="2">Peptidase G2 IMC autoproteolytic cleavage domain-containing protein</fullName>
    </recommendedName>
</protein>
<dbReference type="EMBL" id="NIBG01000021">
    <property type="protein sequence ID" value="PAB57931.1"/>
    <property type="molecule type" value="Genomic_DNA"/>
</dbReference>
<gene>
    <name evidence="3" type="ORF">CCE28_17350</name>
</gene>
<proteinExistence type="predicted"/>
<feature type="region of interest" description="Disordered" evidence="1">
    <location>
        <begin position="1"/>
        <end position="23"/>
    </location>
</feature>
<dbReference type="SUPFAM" id="SSF101967">
    <property type="entry name" value="Adhesin YadA, collagen-binding domain"/>
    <property type="match status" value="1"/>
</dbReference>
<dbReference type="Gene3D" id="4.10.80.40">
    <property type="entry name" value="succinate dehydrogenase protein domain"/>
    <property type="match status" value="1"/>
</dbReference>
<dbReference type="InterPro" id="IPR011049">
    <property type="entry name" value="Serralysin-like_metalloprot_C"/>
</dbReference>
<dbReference type="Gene3D" id="2.40.300.10">
    <property type="entry name" value="Head decoration protein D"/>
    <property type="match status" value="1"/>
</dbReference>
<keyword evidence="4" id="KW-1185">Reference proteome</keyword>
<dbReference type="Pfam" id="PF11962">
    <property type="entry name" value="Peptidase_G2"/>
    <property type="match status" value="1"/>
</dbReference>
<dbReference type="InterPro" id="IPR021865">
    <property type="entry name" value="Peptidase_G2"/>
</dbReference>
<accession>A0A267MED1</accession>
<evidence type="ECO:0000259" key="2">
    <source>
        <dbReference type="Pfam" id="PF11962"/>
    </source>
</evidence>
<comment type="caution">
    <text evidence="3">The sequence shown here is derived from an EMBL/GenBank/DDBJ whole genome shotgun (WGS) entry which is preliminary data.</text>
</comment>
<dbReference type="Proteomes" id="UP000216024">
    <property type="component" value="Unassembled WGS sequence"/>
</dbReference>
<sequence>YKTIASGDSSHAEGGGTIASGSYSHAQNEGTIAQGKSQTAIGRYNVAQGTSNSYVDTDNAFIIGNGTDSSRSNALEVKWNGDTWVSGSGDFAGDISVGGDGHFTGNVYAAGFNPDFAEMFETIDGNPIDVGYCVALVGDKIRKANSKDEYILGITSATPAIIADGGEMRWKYKYVIDEWGRVQYEDVVVPAEKDKDGKVIIPKRTETRPILNPEYDNTKEYIPRSKRPEWVAVGLIGQLLVRDDGTCKVNGYCMPNDEGIATASSTGYRVMERTGENQILVLVK</sequence>
<evidence type="ECO:0000313" key="3">
    <source>
        <dbReference type="EMBL" id="PAB57931.1"/>
    </source>
</evidence>